<evidence type="ECO:0000313" key="2">
    <source>
        <dbReference type="Proteomes" id="UP000070263"/>
    </source>
</evidence>
<gene>
    <name evidence="1" type="ORF">AKJ51_01480</name>
</gene>
<evidence type="ECO:0000313" key="1">
    <source>
        <dbReference type="EMBL" id="KXB07392.1"/>
    </source>
</evidence>
<sequence length="181" mass="21384">MTWKKESERHALASKGVRTKTSRRMCKGILESGLRYEKNADLEGAMVFHARSGPPEGKEQIAIHRPNEDVTYYFERYDVSPVENDDLLAGNGFDKVFEMPYGKYGIFSKEIWVGWMDKDLESIEEPRFFVAVRVPYESKDYKTKWFRFTSSIDNWGPEHIIDEMKHMTEWKKIPKSEEWND</sequence>
<comment type="caution">
    <text evidence="1">The sequence shown here is derived from an EMBL/GenBank/DDBJ whole genome shotgun (WGS) entry which is preliminary data.</text>
</comment>
<reference evidence="1 2" key="1">
    <citation type="journal article" date="2016" name="Sci. Rep.">
        <title>Metabolic traits of an uncultured archaeal lineage -MSBL1- from brine pools of the Red Sea.</title>
        <authorList>
            <person name="Mwirichia R."/>
            <person name="Alam I."/>
            <person name="Rashid M."/>
            <person name="Vinu M."/>
            <person name="Ba-Alawi W."/>
            <person name="Anthony Kamau A."/>
            <person name="Kamanda Ngugi D."/>
            <person name="Goker M."/>
            <person name="Klenk H.P."/>
            <person name="Bajic V."/>
            <person name="Stingl U."/>
        </authorList>
    </citation>
    <scope>NUCLEOTIDE SEQUENCE [LARGE SCALE GENOMIC DNA]</scope>
    <source>
        <strain evidence="1">SCGC-AAA382A20</strain>
    </source>
</reference>
<keyword evidence="2" id="KW-1185">Reference proteome</keyword>
<dbReference type="EMBL" id="LHYE01000009">
    <property type="protein sequence ID" value="KXB07392.1"/>
    <property type="molecule type" value="Genomic_DNA"/>
</dbReference>
<accession>A0A133VLS0</accession>
<name>A0A133VLS0_9EURY</name>
<organism evidence="1 2">
    <name type="scientific">candidate division MSBL1 archaeon SCGC-AAA382A20</name>
    <dbReference type="NCBI Taxonomy" id="1698280"/>
    <lineage>
        <taxon>Archaea</taxon>
        <taxon>Methanobacteriati</taxon>
        <taxon>Methanobacteriota</taxon>
        <taxon>candidate division MSBL1</taxon>
    </lineage>
</organism>
<dbReference type="Proteomes" id="UP000070263">
    <property type="component" value="Unassembled WGS sequence"/>
</dbReference>
<proteinExistence type="predicted"/>
<dbReference type="AlphaFoldDB" id="A0A133VLS0"/>
<protein>
    <submittedName>
        <fullName evidence="1">Uncharacterized protein</fullName>
    </submittedName>
</protein>